<dbReference type="EMBL" id="BTGU01016757">
    <property type="protein sequence ID" value="GMN72346.1"/>
    <property type="molecule type" value="Genomic_DNA"/>
</dbReference>
<keyword evidence="3" id="KW-1185">Reference proteome</keyword>
<evidence type="ECO:0000313" key="3">
    <source>
        <dbReference type="Proteomes" id="UP001187192"/>
    </source>
</evidence>
<accession>A0AA88ED37</accession>
<dbReference type="Proteomes" id="UP001187192">
    <property type="component" value="Unassembled WGS sequence"/>
</dbReference>
<comment type="caution">
    <text evidence="1">The sequence shown here is derived from an EMBL/GenBank/DDBJ whole genome shotgun (WGS) entry which is preliminary data.</text>
</comment>
<name>A0AA88ED37_FICCA</name>
<reference evidence="1" key="1">
    <citation type="submission" date="2023-07" db="EMBL/GenBank/DDBJ databases">
        <title>draft genome sequence of fig (Ficus carica).</title>
        <authorList>
            <person name="Takahashi T."/>
            <person name="Nishimura K."/>
        </authorList>
    </citation>
    <scope>NUCLEOTIDE SEQUENCE</scope>
</reference>
<gene>
    <name evidence="1" type="ORF">TIFTF001_055235</name>
    <name evidence="2" type="ORF">TIFTF001_055237</name>
</gene>
<sequence>MNGVRIKSW</sequence>
<proteinExistence type="predicted"/>
<evidence type="ECO:0000313" key="2">
    <source>
        <dbReference type="EMBL" id="GMN72346.1"/>
    </source>
</evidence>
<organism evidence="1 3">
    <name type="scientific">Ficus carica</name>
    <name type="common">Common fig</name>
    <dbReference type="NCBI Taxonomy" id="3494"/>
    <lineage>
        <taxon>Eukaryota</taxon>
        <taxon>Viridiplantae</taxon>
        <taxon>Streptophyta</taxon>
        <taxon>Embryophyta</taxon>
        <taxon>Tracheophyta</taxon>
        <taxon>Spermatophyta</taxon>
        <taxon>Magnoliopsida</taxon>
        <taxon>eudicotyledons</taxon>
        <taxon>Gunneridae</taxon>
        <taxon>Pentapetalae</taxon>
        <taxon>rosids</taxon>
        <taxon>fabids</taxon>
        <taxon>Rosales</taxon>
        <taxon>Moraceae</taxon>
        <taxon>Ficeae</taxon>
        <taxon>Ficus</taxon>
    </lineage>
</organism>
<protein>
    <submittedName>
        <fullName evidence="1">Uncharacterized protein</fullName>
    </submittedName>
</protein>
<dbReference type="EMBL" id="BTGU01016755">
    <property type="protein sequence ID" value="GMN72341.1"/>
    <property type="molecule type" value="Genomic_DNA"/>
</dbReference>
<feature type="non-terminal residue" evidence="1">
    <location>
        <position position="9"/>
    </location>
</feature>
<evidence type="ECO:0000313" key="1">
    <source>
        <dbReference type="EMBL" id="GMN72341.1"/>
    </source>
</evidence>